<keyword evidence="2 4" id="KW-0235">DNA replication</keyword>
<comment type="function">
    <text evidence="4">Involved in the restart of stalled replication forks, which reloads the replicative helicase on sites other than the origin of replication; the PriA-PriB pathway is the major replication restart pathway. During primosome assembly it facilitates complex formation between PriA and DnaT on DNA; stabilizes PriA on DNA. Stimulates the DNA unwinding activity of PriA helicase.</text>
</comment>
<reference evidence="5 6" key="1">
    <citation type="submission" date="2020-04" db="EMBL/GenBank/DDBJ databases">
        <authorList>
            <person name="De Canck E."/>
        </authorList>
    </citation>
    <scope>NUCLEOTIDE SEQUENCE [LARGE SCALE GENOMIC DNA]</scope>
    <source>
        <strain evidence="5 6">LMG 28138</strain>
    </source>
</reference>
<keyword evidence="3 4" id="KW-0238">DNA-binding</keyword>
<dbReference type="InterPro" id="IPR000424">
    <property type="entry name" value="Primosome_PriB/ssb"/>
</dbReference>
<dbReference type="SUPFAM" id="SSF50249">
    <property type="entry name" value="Nucleic acid-binding proteins"/>
    <property type="match status" value="1"/>
</dbReference>
<dbReference type="AlphaFoldDB" id="A0A6S7BHI4"/>
<dbReference type="NCBIfam" id="TIGR04418">
    <property type="entry name" value="PriB_gamma"/>
    <property type="match status" value="1"/>
</dbReference>
<dbReference type="Proteomes" id="UP000494115">
    <property type="component" value="Unassembled WGS sequence"/>
</dbReference>
<dbReference type="PIRSF" id="PIRSF003135">
    <property type="entry name" value="Primosomal_n"/>
    <property type="match status" value="1"/>
</dbReference>
<dbReference type="HAMAP" id="MF_00720">
    <property type="entry name" value="PriB"/>
    <property type="match status" value="1"/>
</dbReference>
<evidence type="ECO:0000256" key="1">
    <source>
        <dbReference type="ARBA" id="ARBA00022515"/>
    </source>
</evidence>
<dbReference type="GO" id="GO:1990077">
    <property type="term" value="C:primosome complex"/>
    <property type="evidence" value="ECO:0007669"/>
    <property type="project" value="UniProtKB-UniRule"/>
</dbReference>
<proteinExistence type="inferred from homology"/>
<dbReference type="EMBL" id="CADIKM010000034">
    <property type="protein sequence ID" value="CAB3799805.1"/>
    <property type="molecule type" value="Genomic_DNA"/>
</dbReference>
<evidence type="ECO:0000256" key="3">
    <source>
        <dbReference type="ARBA" id="ARBA00023125"/>
    </source>
</evidence>
<dbReference type="Gene3D" id="2.40.50.140">
    <property type="entry name" value="Nucleic acid-binding proteins"/>
    <property type="match status" value="1"/>
</dbReference>
<accession>A0A6S7BHI4</accession>
<dbReference type="GO" id="GO:0006269">
    <property type="term" value="P:DNA replication, synthesis of primer"/>
    <property type="evidence" value="ECO:0007669"/>
    <property type="project" value="UniProtKB-KW"/>
</dbReference>
<dbReference type="PROSITE" id="PS50935">
    <property type="entry name" value="SSB"/>
    <property type="match status" value="1"/>
</dbReference>
<sequence>MNRLQLDAQIVEREPLRYTPAGVPIVNCVLTHRGTTQEAGTARQTDLTLVAMAAGEISGSIVNLDLGQAARFAGFLAPRNRNAKSLVFHITELLEIEKD</sequence>
<comment type="similarity">
    <text evidence="4">Belongs to the PriB family.</text>
</comment>
<dbReference type="InterPro" id="IPR012340">
    <property type="entry name" value="NA-bd_OB-fold"/>
</dbReference>
<keyword evidence="1 4" id="KW-0639">Primosome</keyword>
<evidence type="ECO:0000256" key="4">
    <source>
        <dbReference type="HAMAP-Rule" id="MF_00720"/>
    </source>
</evidence>
<protein>
    <recommendedName>
        <fullName evidence="4">Replication restart protein PriB</fullName>
    </recommendedName>
</protein>
<gene>
    <name evidence="4 5" type="primary">priB</name>
    <name evidence="5" type="ORF">LMG28138_04740</name>
</gene>
<comment type="subunit">
    <text evidence="4">Homodimer. Interacts with PriA and DnaT. Component of the replication restart primosome. Primosome assembly occurs via a 'hand-off' mechanism. PriA binds to replication forks, subsequently PriB then DnaT bind; DnaT then displaces ssDNA to generate the helicase loading substrate.</text>
</comment>
<evidence type="ECO:0000313" key="5">
    <source>
        <dbReference type="EMBL" id="CAB3799805.1"/>
    </source>
</evidence>
<name>A0A6S7BHI4_9BURK</name>
<keyword evidence="6" id="KW-1185">Reference proteome</keyword>
<organism evidence="5 6">
    <name type="scientific">Pararobbsia alpina</name>
    <dbReference type="NCBI Taxonomy" id="621374"/>
    <lineage>
        <taxon>Bacteria</taxon>
        <taxon>Pseudomonadati</taxon>
        <taxon>Pseudomonadota</taxon>
        <taxon>Betaproteobacteria</taxon>
        <taxon>Burkholderiales</taxon>
        <taxon>Burkholderiaceae</taxon>
        <taxon>Pararobbsia</taxon>
    </lineage>
</organism>
<dbReference type="InterPro" id="IPR023646">
    <property type="entry name" value="Prisomal_replication_PriB"/>
</dbReference>
<dbReference type="Pfam" id="PF22657">
    <property type="entry name" value="SSB_1"/>
    <property type="match status" value="1"/>
</dbReference>
<evidence type="ECO:0000256" key="2">
    <source>
        <dbReference type="ARBA" id="ARBA00022705"/>
    </source>
</evidence>
<dbReference type="GO" id="GO:0003697">
    <property type="term" value="F:single-stranded DNA binding"/>
    <property type="evidence" value="ECO:0007669"/>
    <property type="project" value="UniProtKB-UniRule"/>
</dbReference>
<dbReference type="RefSeq" id="WP_175107360.1">
    <property type="nucleotide sequence ID" value="NZ_CADIKM010000034.1"/>
</dbReference>
<evidence type="ECO:0000313" key="6">
    <source>
        <dbReference type="Proteomes" id="UP000494115"/>
    </source>
</evidence>